<proteinExistence type="predicted"/>
<feature type="compositionally biased region" description="Basic residues" evidence="1">
    <location>
        <begin position="18"/>
        <end position="31"/>
    </location>
</feature>
<evidence type="ECO:0000313" key="2">
    <source>
        <dbReference type="EMBL" id="OUS42275.1"/>
    </source>
</evidence>
<gene>
    <name evidence="2" type="ORF">BE221DRAFT_164010</name>
</gene>
<dbReference type="AlphaFoldDB" id="A0A1Y5I5B4"/>
<dbReference type="PANTHER" id="PTHR34123:SF3">
    <property type="entry name" value="SNOAL-LIKE DOMAIN-CONTAINING PROTEIN"/>
    <property type="match status" value="1"/>
</dbReference>
<evidence type="ECO:0000256" key="1">
    <source>
        <dbReference type="SAM" id="MobiDB-lite"/>
    </source>
</evidence>
<sequence length="209" mass="23204">MMTMTTTTTTTTTTRTPRTPRARAGRRRRTRATPARAIGRRAVAIATPLAVGAFEARARTTTTTTTTTPTPTRAKRRVGRETTLEELRSTLARDVGVEAYFVTGRLTEAAFAEDCRFVDPTTDVKGLRRYLDALGALFDPQRSSIRGTYALEGYLRLPWRPKVPRYEGRITWTVAPNDGGANAGLIVEQRQTWSVSGFDALRETFTPSF</sequence>
<feature type="compositionally biased region" description="Low complexity" evidence="1">
    <location>
        <begin position="1"/>
        <end position="17"/>
    </location>
</feature>
<feature type="region of interest" description="Disordered" evidence="1">
    <location>
        <begin position="1"/>
        <end position="35"/>
    </location>
</feature>
<feature type="non-terminal residue" evidence="2">
    <location>
        <position position="1"/>
    </location>
</feature>
<feature type="region of interest" description="Disordered" evidence="1">
    <location>
        <begin position="59"/>
        <end position="80"/>
    </location>
</feature>
<protein>
    <submittedName>
        <fullName evidence="2">Uncharacterized protein</fullName>
    </submittedName>
</protein>
<dbReference type="PANTHER" id="PTHR34123">
    <property type="entry name" value="OS04G0578200 PROTEIN"/>
    <property type="match status" value="1"/>
</dbReference>
<dbReference type="Proteomes" id="UP000195557">
    <property type="component" value="Unassembled WGS sequence"/>
</dbReference>
<accession>A0A1Y5I5B4</accession>
<organism evidence="2">
    <name type="scientific">Ostreococcus tauri</name>
    <name type="common">Marine green alga</name>
    <dbReference type="NCBI Taxonomy" id="70448"/>
    <lineage>
        <taxon>Eukaryota</taxon>
        <taxon>Viridiplantae</taxon>
        <taxon>Chlorophyta</taxon>
        <taxon>Mamiellophyceae</taxon>
        <taxon>Mamiellales</taxon>
        <taxon>Bathycoccaceae</taxon>
        <taxon>Ostreococcus</taxon>
    </lineage>
</organism>
<feature type="compositionally biased region" description="Low complexity" evidence="1">
    <location>
        <begin position="60"/>
        <end position="72"/>
    </location>
</feature>
<name>A0A1Y5I5B4_OSTTA</name>
<reference evidence="2" key="1">
    <citation type="submission" date="2017-04" db="EMBL/GenBank/DDBJ databases">
        <title>Population genomics of picophytoplankton unveils novel chromosome hypervariability.</title>
        <authorList>
            <consortium name="DOE Joint Genome Institute"/>
            <person name="Blanc-Mathieu R."/>
            <person name="Krasovec M."/>
            <person name="Hebrard M."/>
            <person name="Yau S."/>
            <person name="Desgranges E."/>
            <person name="Martin J."/>
            <person name="Schackwitz W."/>
            <person name="Kuo A."/>
            <person name="Salin G."/>
            <person name="Donnadieu C."/>
            <person name="Desdevises Y."/>
            <person name="Sanchez-Ferandin S."/>
            <person name="Moreau H."/>
            <person name="Rivals E."/>
            <person name="Grigoriev I.V."/>
            <person name="Grimsley N."/>
            <person name="Eyre-Walker A."/>
            <person name="Piganeau G."/>
        </authorList>
    </citation>
    <scope>NUCLEOTIDE SEQUENCE [LARGE SCALE GENOMIC DNA]</scope>
    <source>
        <strain evidence="2">RCC 1115</strain>
    </source>
</reference>
<dbReference type="EMBL" id="KZ155839">
    <property type="protein sequence ID" value="OUS42275.1"/>
    <property type="molecule type" value="Genomic_DNA"/>
</dbReference>